<dbReference type="EMBL" id="CM042054">
    <property type="protein sequence ID" value="KAI3707033.1"/>
    <property type="molecule type" value="Genomic_DNA"/>
</dbReference>
<organism evidence="1 2">
    <name type="scientific">Arctium lappa</name>
    <name type="common">Greater burdock</name>
    <name type="synonym">Lappa major</name>
    <dbReference type="NCBI Taxonomy" id="4217"/>
    <lineage>
        <taxon>Eukaryota</taxon>
        <taxon>Viridiplantae</taxon>
        <taxon>Streptophyta</taxon>
        <taxon>Embryophyta</taxon>
        <taxon>Tracheophyta</taxon>
        <taxon>Spermatophyta</taxon>
        <taxon>Magnoliopsida</taxon>
        <taxon>eudicotyledons</taxon>
        <taxon>Gunneridae</taxon>
        <taxon>Pentapetalae</taxon>
        <taxon>asterids</taxon>
        <taxon>campanulids</taxon>
        <taxon>Asterales</taxon>
        <taxon>Asteraceae</taxon>
        <taxon>Carduoideae</taxon>
        <taxon>Cardueae</taxon>
        <taxon>Arctiinae</taxon>
        <taxon>Arctium</taxon>
    </lineage>
</organism>
<sequence length="438" mass="48402">MGKASKFFRALFGYKTTDPPPPRSDLNKQPKRHWSFIKSHRDKNPRHHLSNTPLHHHASVEPDGATGSSNHAIAVAAATAAVAEAAVAAAHAAAEVVRMTSRTTAGYGIRGEWAAVKIQSYFRSYLARKALRALKALVKLQALVRGHILRKQAADDLRRLQALQALLRARASRLQVADPHSPQSTTKKSSYNHHHGPPTPEKCEHALRTRITKHNQPSAIKHHGSKSFADERNERILEMDTTKPHIMQQPRRRNLFQTDHISYSHSQSLTTSRGSSIQLPGLSPSGSCEINSQTAPFKCSAHDIEEETPFGTSQNSPPFYALSFKGNASMRVGPFTPAKSDSTRSCLSGYSDHPNYMSYTESSRAKVRSLSAPRQRPQLEFPKRYSMYGYGSGAQRGSNLRDSFVNKAYPGSGRLDRLGMPVGGMGVREADFSGSYWN</sequence>
<protein>
    <submittedName>
        <fullName evidence="1">Uncharacterized protein</fullName>
    </submittedName>
</protein>
<name>A0ACB9AB70_ARCLA</name>
<comment type="caution">
    <text evidence="1">The sequence shown here is derived from an EMBL/GenBank/DDBJ whole genome shotgun (WGS) entry which is preliminary data.</text>
</comment>
<dbReference type="Proteomes" id="UP001055879">
    <property type="component" value="Linkage Group LG08"/>
</dbReference>
<evidence type="ECO:0000313" key="2">
    <source>
        <dbReference type="Proteomes" id="UP001055879"/>
    </source>
</evidence>
<reference evidence="2" key="1">
    <citation type="journal article" date="2022" name="Mol. Ecol. Resour.">
        <title>The genomes of chicory, endive, great burdock and yacon provide insights into Asteraceae palaeo-polyploidization history and plant inulin production.</title>
        <authorList>
            <person name="Fan W."/>
            <person name="Wang S."/>
            <person name="Wang H."/>
            <person name="Wang A."/>
            <person name="Jiang F."/>
            <person name="Liu H."/>
            <person name="Zhao H."/>
            <person name="Xu D."/>
            <person name="Zhang Y."/>
        </authorList>
    </citation>
    <scope>NUCLEOTIDE SEQUENCE [LARGE SCALE GENOMIC DNA]</scope>
    <source>
        <strain evidence="2">cv. Niubang</strain>
    </source>
</reference>
<gene>
    <name evidence="1" type="ORF">L6452_25198</name>
</gene>
<keyword evidence="2" id="KW-1185">Reference proteome</keyword>
<reference evidence="1 2" key="2">
    <citation type="journal article" date="2022" name="Mol. Ecol. Resour.">
        <title>The genomes of chicory, endive, great burdock and yacon provide insights into Asteraceae paleo-polyploidization history and plant inulin production.</title>
        <authorList>
            <person name="Fan W."/>
            <person name="Wang S."/>
            <person name="Wang H."/>
            <person name="Wang A."/>
            <person name="Jiang F."/>
            <person name="Liu H."/>
            <person name="Zhao H."/>
            <person name="Xu D."/>
            <person name="Zhang Y."/>
        </authorList>
    </citation>
    <scope>NUCLEOTIDE SEQUENCE [LARGE SCALE GENOMIC DNA]</scope>
    <source>
        <strain evidence="2">cv. Niubang</strain>
    </source>
</reference>
<accession>A0ACB9AB70</accession>
<evidence type="ECO:0000313" key="1">
    <source>
        <dbReference type="EMBL" id="KAI3707033.1"/>
    </source>
</evidence>
<proteinExistence type="predicted"/>